<dbReference type="InterPro" id="IPR029065">
    <property type="entry name" value="Enolase_C-like"/>
</dbReference>
<dbReference type="InterPro" id="IPR036849">
    <property type="entry name" value="Enolase-like_C_sf"/>
</dbReference>
<dbReference type="SMART" id="SM00922">
    <property type="entry name" value="MR_MLE"/>
    <property type="match status" value="1"/>
</dbReference>
<evidence type="ECO:0000259" key="4">
    <source>
        <dbReference type="SMART" id="SM00922"/>
    </source>
</evidence>
<dbReference type="Gene3D" id="3.30.390.10">
    <property type="entry name" value="Enolase-like, N-terminal domain"/>
    <property type="match status" value="1"/>
</dbReference>
<name>A0ABS5C3N0_9BACT</name>
<dbReference type="SFLD" id="SFLDG00180">
    <property type="entry name" value="muconate_cycloisomerase"/>
    <property type="match status" value="1"/>
</dbReference>
<dbReference type="EMBL" id="JAGKQQ010000002">
    <property type="protein sequence ID" value="MBP3960435.1"/>
    <property type="molecule type" value="Genomic_DNA"/>
</dbReference>
<dbReference type="SUPFAM" id="SSF54826">
    <property type="entry name" value="Enolase N-terminal domain-like"/>
    <property type="match status" value="1"/>
</dbReference>
<comment type="similarity">
    <text evidence="1">Belongs to the mandelate racemase/muconate lactonizing enzyme family.</text>
</comment>
<reference evidence="5 6" key="1">
    <citation type="submission" date="2021-04" db="EMBL/GenBank/DDBJ databases">
        <authorList>
            <person name="Ivanova A."/>
        </authorList>
    </citation>
    <scope>NUCLEOTIDE SEQUENCE [LARGE SCALE GENOMIC DNA]</scope>
    <source>
        <strain evidence="5 6">G18</strain>
    </source>
</reference>
<dbReference type="RefSeq" id="WP_210662498.1">
    <property type="nucleotide sequence ID" value="NZ_JAGKQQ010000002.1"/>
</dbReference>
<evidence type="ECO:0000313" key="6">
    <source>
        <dbReference type="Proteomes" id="UP000676565"/>
    </source>
</evidence>
<dbReference type="Proteomes" id="UP000676565">
    <property type="component" value="Unassembled WGS sequence"/>
</dbReference>
<sequence length="390" mass="43466">MRVVELEVRHVRVALRRKVTHASHVRTETDNVVVRCKLSDGSVGYGEGVPRDYVTGETIDFSFDLLKRSDVAKQLDTDAENFVQAVHLAERLKLAVEPSDDRGILGNSARCALELAVLDAFGRAFGEPLTRVTELVAPELYQFRDRVQYSGVIGNPRGWKKRLYPLVYRLAGFKQVKLKVGIEGQDDVKRTKTMRRWLGRKIDLRVDANEAWAPADAAARIRELEPFGITSVEQPVRHEDVACLADVRKQVKAPIMLDESLCGAVDAERAVRGGWCDLFNLRLSKCGGFIPSLRLAQFAKRHNLGYQLGCQVGETAILSAAGRHFAASVADIRYLEGSYDRHLVWESLAVDDLTFQRTGWAPALVGSGLGFALDPARLDWVTKRKETLLG</sequence>
<dbReference type="Gene3D" id="3.20.20.120">
    <property type="entry name" value="Enolase-like C-terminal domain"/>
    <property type="match status" value="1"/>
</dbReference>
<evidence type="ECO:0000256" key="1">
    <source>
        <dbReference type="ARBA" id="ARBA00008031"/>
    </source>
</evidence>
<dbReference type="Pfam" id="PF13378">
    <property type="entry name" value="MR_MLE_C"/>
    <property type="match status" value="1"/>
</dbReference>
<dbReference type="SFLD" id="SFLDS00001">
    <property type="entry name" value="Enolase"/>
    <property type="match status" value="1"/>
</dbReference>
<organism evidence="5 6">
    <name type="scientific">Gemmata palustris</name>
    <dbReference type="NCBI Taxonomy" id="2822762"/>
    <lineage>
        <taxon>Bacteria</taxon>
        <taxon>Pseudomonadati</taxon>
        <taxon>Planctomycetota</taxon>
        <taxon>Planctomycetia</taxon>
        <taxon>Gemmatales</taxon>
        <taxon>Gemmataceae</taxon>
        <taxon>Gemmata</taxon>
    </lineage>
</organism>
<dbReference type="Pfam" id="PF02746">
    <property type="entry name" value="MR_MLE_N"/>
    <property type="match status" value="1"/>
</dbReference>
<proteinExistence type="inferred from homology"/>
<evidence type="ECO:0000256" key="3">
    <source>
        <dbReference type="ARBA" id="ARBA00023235"/>
    </source>
</evidence>
<evidence type="ECO:0000256" key="2">
    <source>
        <dbReference type="ARBA" id="ARBA00022723"/>
    </source>
</evidence>
<evidence type="ECO:0000313" key="5">
    <source>
        <dbReference type="EMBL" id="MBP3960435.1"/>
    </source>
</evidence>
<dbReference type="InterPro" id="IPR029017">
    <property type="entry name" value="Enolase-like_N"/>
</dbReference>
<dbReference type="PANTHER" id="PTHR48073:SF2">
    <property type="entry name" value="O-SUCCINYLBENZOATE SYNTHASE"/>
    <property type="match status" value="1"/>
</dbReference>
<dbReference type="InterPro" id="IPR013342">
    <property type="entry name" value="Mandelate_racemase_C"/>
</dbReference>
<dbReference type="InterPro" id="IPR013341">
    <property type="entry name" value="Mandelate_racemase_N_dom"/>
</dbReference>
<dbReference type="PROSITE" id="PS00909">
    <property type="entry name" value="MR_MLE_2"/>
    <property type="match status" value="1"/>
</dbReference>
<dbReference type="InterPro" id="IPR018110">
    <property type="entry name" value="Mandel_Rmase/mucon_lact_enz_CS"/>
</dbReference>
<protein>
    <submittedName>
        <fullName evidence="5">Dipeptide epimerase</fullName>
    </submittedName>
</protein>
<comment type="caution">
    <text evidence="5">The sequence shown here is derived from an EMBL/GenBank/DDBJ whole genome shotgun (WGS) entry which is preliminary data.</text>
</comment>
<keyword evidence="6" id="KW-1185">Reference proteome</keyword>
<feature type="domain" description="Mandelate racemase/muconate lactonizing enzyme C-terminal" evidence="4">
    <location>
        <begin position="160"/>
        <end position="254"/>
    </location>
</feature>
<gene>
    <name evidence="5" type="ORF">J8F10_34850</name>
</gene>
<keyword evidence="2" id="KW-0479">Metal-binding</keyword>
<dbReference type="SUPFAM" id="SSF51604">
    <property type="entry name" value="Enolase C-terminal domain-like"/>
    <property type="match status" value="1"/>
</dbReference>
<keyword evidence="3" id="KW-0413">Isomerase</keyword>
<accession>A0ABS5C3N0</accession>
<dbReference type="PANTHER" id="PTHR48073">
    <property type="entry name" value="O-SUCCINYLBENZOATE SYNTHASE-RELATED"/>
    <property type="match status" value="1"/>
</dbReference>